<dbReference type="SUPFAM" id="SSF51735">
    <property type="entry name" value="NAD(P)-binding Rossmann-fold domains"/>
    <property type="match status" value="1"/>
</dbReference>
<dbReference type="InterPro" id="IPR049056">
    <property type="entry name" value="NAD_Glu_DH_HM3"/>
</dbReference>
<dbReference type="InterPro" id="IPR049064">
    <property type="entry name" value="NAD_Glu_DH_ACT3"/>
</dbReference>
<dbReference type="Pfam" id="PF21073">
    <property type="entry name" value="GDH_HM1"/>
    <property type="match status" value="1"/>
</dbReference>
<feature type="region of interest" description="Disordered" evidence="1">
    <location>
        <begin position="1441"/>
        <end position="1468"/>
    </location>
</feature>
<gene>
    <name evidence="6" type="ORF">METZ01_LOCUS3262</name>
</gene>
<accession>A0A381N9L3</accession>
<dbReference type="SUPFAM" id="SSF53223">
    <property type="entry name" value="Aminoacid dehydrogenase-like, N-terminal domain"/>
    <property type="match status" value="1"/>
</dbReference>
<name>A0A381N9L3_9ZZZZ</name>
<dbReference type="GO" id="GO:0006538">
    <property type="term" value="P:L-glutamate catabolic process"/>
    <property type="evidence" value="ECO:0007669"/>
    <property type="project" value="InterPro"/>
</dbReference>
<dbReference type="InterPro" id="IPR028971">
    <property type="entry name" value="NAD-GDH_cat"/>
</dbReference>
<feature type="domain" description="NAD-specific glutamate dehydrogenase C-terminal" evidence="3">
    <location>
        <begin position="1269"/>
        <end position="1610"/>
    </location>
</feature>
<dbReference type="PANTHER" id="PTHR43403">
    <property type="entry name" value="NAD-SPECIFIC GLUTAMATE DEHYDROGENASE"/>
    <property type="match status" value="1"/>
</dbReference>
<protein>
    <submittedName>
        <fullName evidence="6">Uncharacterized protein</fullName>
    </submittedName>
</protein>
<dbReference type="InterPro" id="IPR024727">
    <property type="entry name" value="NAD_Glu_DH_N_ACT1"/>
</dbReference>
<dbReference type="Pfam" id="PF21075">
    <property type="entry name" value="GDH_ACT1"/>
    <property type="match status" value="1"/>
</dbReference>
<dbReference type="PIRSF" id="PIRSF036761">
    <property type="entry name" value="GDH_Mll4104"/>
    <property type="match status" value="1"/>
</dbReference>
<dbReference type="InterPro" id="IPR049059">
    <property type="entry name" value="NAD_Glu_DH_HM1"/>
</dbReference>
<organism evidence="6">
    <name type="scientific">marine metagenome</name>
    <dbReference type="NCBI Taxonomy" id="408172"/>
    <lineage>
        <taxon>unclassified sequences</taxon>
        <taxon>metagenomes</taxon>
        <taxon>ecological metagenomes</taxon>
    </lineage>
</organism>
<dbReference type="GO" id="GO:0004352">
    <property type="term" value="F:glutamate dehydrogenase (NAD+) activity"/>
    <property type="evidence" value="ECO:0007669"/>
    <property type="project" value="InterPro"/>
</dbReference>
<feature type="domain" description="NAD-glutamate dehydrogenase ACT3" evidence="5">
    <location>
        <begin position="570"/>
        <end position="626"/>
    </location>
</feature>
<dbReference type="Pfam" id="PF21077">
    <property type="entry name" value="GDH_ACT3"/>
    <property type="match status" value="1"/>
</dbReference>
<dbReference type="InterPro" id="IPR046346">
    <property type="entry name" value="Aminoacid_DH-like_N_sf"/>
</dbReference>
<evidence type="ECO:0000259" key="3">
    <source>
        <dbReference type="Pfam" id="PF21074"/>
    </source>
</evidence>
<reference evidence="6" key="1">
    <citation type="submission" date="2018-05" db="EMBL/GenBank/DDBJ databases">
        <authorList>
            <person name="Lanie J.A."/>
            <person name="Ng W.-L."/>
            <person name="Kazmierczak K.M."/>
            <person name="Andrzejewski T.M."/>
            <person name="Davidsen T.M."/>
            <person name="Wayne K.J."/>
            <person name="Tettelin H."/>
            <person name="Glass J.I."/>
            <person name="Rusch D."/>
            <person name="Podicherti R."/>
            <person name="Tsui H.-C.T."/>
            <person name="Winkler M.E."/>
        </authorList>
    </citation>
    <scope>NUCLEOTIDE SEQUENCE</scope>
</reference>
<dbReference type="Pfam" id="PF05088">
    <property type="entry name" value="Bac_GDH_CD"/>
    <property type="match status" value="1"/>
</dbReference>
<sequence length="1617" mass="184928">MNEVSQAQEENSLELDDSDNSVFNQFSTQFLRGMSERMRETYSKSQLNDFLKERFTFFREATRRSGMVRVKPHQLTSFSQGETRINGHVIVEIASPDAPFIVVTVEALMRQMDLLIHRKLHPIMGAVLTVEREIVKVVSPLEDSEKFDHIYLEIEADSDSVSLKRLQTKIAVHMLAVQLVLNHRQNMLERLESMEKVIDSVAVVSAETKDEWVKLCGWLKLDNLTLMGFSTLVHKDADSADFIKILENSGLGILSPTYSDKSSSELLNVLTAHLWKRRHSEFPFALDRIRFTSPVLRFENLMMLSLRIPDEELGMVEHVFLGLLRGSSLHVKNTETPLIHQKMNYIFENRNMLVNSYDYNEVVRIFSATPKSELFRSSRKELIQVCDGLLSVNNPNNLHCFQIKTRVSGVLKLMVVMPTSLFSEETIEQTVTLLRAKIPHQQYDWFEARGSEKSRLHIEFELLEDSHGKSELPNFNLLQLESEISGLIKPWEIQLRELLRRQHTGEEGVLLYERYVPMMPSHYRARVETQEALENIQYLELLTHEDNIQFDLKPFTLPSLAIESVSLLYVYSIEKIHLIEIMPVLQNLGLHVIDQLATRIGNDEKTLGFIQSFRVVRNDRANIDEERHKPLLAAIIKQVFQKKTENDPLNGLALLANLAWREINVLQLYRNLTLQLSAPLTRETINAVLLRHPLCSRLLLETFACRFSFESTYGNLAYRQEVLLPQKKQEFLESLEKVEQVTDDEVLRRLFELIENTLRTNYYLPKDSAETGVSIKLDSRKIEQMPVPVPFREIYVHDVGMEGLHLRFGPVARGGLRWSDRPDDFRTEILGLVKTQQTKNVVIVPVGSKGGFVLKNLQATRDEAIIESKKQYRRFISAMLEITDNLDAQGKVHTPSNVLSYDDPDPYLVVAADKGTATFSDIANEVSEKYDYWLGDAFASGGSVGYDHREEGITARGGWECVKLHFKEMGHCIQTEPTTVMGVGDMNGDVFGNGMLQSKKLLLQAAFNHMHIFLDPDPEPEISWHERKRLFELPRSTWKDYSKELISSGGGVYERYAKSIELSEEVKVLLGTDADSLKGDEVVRLILQMNVDLLWFGGIGTYIKTTTQSHFQVRDQANNAVRIDTSECHAKVIGEGANLGLTQLARIDLSNNGVRMNTDAVDNSGGVNMSDYEVNLKILLQQMLRGGFLESKEERNALLASATDEVSDLVLANNRGQHRLISMDSIRSNQNFRLFRKMITHLQEQGMNKRSEYIPTRAELDQLEHADKPMPRPVLSVLMAYAKMEVYDALTSSEMPLEEELTQTYLEYLPPSLRKHFGEKVNNHPLKKEIVSTVLTNNVTNQAGSAFISSMAQFTERSIPDIVRTYLVMEASLGAQEIRKRLFSMDDISETVRYESLIELEDVLKMLVRNVLHSQTNPPGFEKIEQYHELLSVLLEHHTNSVDPEKTESVKTSPEAQEEEELKEQSEPHAVDAIRASLRRLRIAPDVMHLNINKDLSISTSYLIAERVEQKFGLDWLRERLVDLEPQNDWDLEYQDILLRTLDKNKLCLLELLLASHKIETMKEKDFESLLEPLEAMNAAHLRAYLLSLEQLRAGSLISLTSIGVILSRLDFLKSIP</sequence>
<dbReference type="EMBL" id="UINC01000168">
    <property type="protein sequence ID" value="SUZ50408.1"/>
    <property type="molecule type" value="Genomic_DNA"/>
</dbReference>
<dbReference type="InterPro" id="IPR048381">
    <property type="entry name" value="GDH_C"/>
</dbReference>
<evidence type="ECO:0000259" key="4">
    <source>
        <dbReference type="Pfam" id="PF21075"/>
    </source>
</evidence>
<proteinExistence type="predicted"/>
<evidence type="ECO:0000259" key="2">
    <source>
        <dbReference type="Pfam" id="PF05088"/>
    </source>
</evidence>
<evidence type="ECO:0000313" key="6">
    <source>
        <dbReference type="EMBL" id="SUZ50408.1"/>
    </source>
</evidence>
<dbReference type="PANTHER" id="PTHR43403:SF1">
    <property type="entry name" value="NAD-SPECIFIC GLUTAMATE DEHYDROGENASE"/>
    <property type="match status" value="1"/>
</dbReference>
<dbReference type="Gene3D" id="3.40.50.720">
    <property type="entry name" value="NAD(P)-binding Rossmann-like Domain"/>
    <property type="match status" value="1"/>
</dbReference>
<dbReference type="GO" id="GO:0004069">
    <property type="term" value="F:L-aspartate:2-oxoglutarate aminotransferase activity"/>
    <property type="evidence" value="ECO:0007669"/>
    <property type="project" value="InterPro"/>
</dbReference>
<feature type="domain" description="NAD-glutamate dehydrogenase catalytic" evidence="2">
    <location>
        <begin position="732"/>
        <end position="1223"/>
    </location>
</feature>
<evidence type="ECO:0000256" key="1">
    <source>
        <dbReference type="SAM" id="MobiDB-lite"/>
    </source>
</evidence>
<dbReference type="InterPro" id="IPR036291">
    <property type="entry name" value="NAD(P)-bd_dom_sf"/>
</dbReference>
<evidence type="ECO:0000259" key="5">
    <source>
        <dbReference type="Pfam" id="PF21077"/>
    </source>
</evidence>
<dbReference type="InterPro" id="IPR007780">
    <property type="entry name" value="NAD_Glu_DH_bac"/>
</dbReference>
<feature type="domain" description="NAD-glutamate dehydrogenase N-terminal ACT1" evidence="4">
    <location>
        <begin position="27"/>
        <end position="169"/>
    </location>
</feature>
<dbReference type="Pfam" id="PF21074">
    <property type="entry name" value="GDH_C"/>
    <property type="match status" value="1"/>
</dbReference>
<dbReference type="Pfam" id="PF21078">
    <property type="entry name" value="GDH_HM3"/>
    <property type="match status" value="1"/>
</dbReference>